<dbReference type="Proteomes" id="UP000624041">
    <property type="component" value="Unassembled WGS sequence"/>
</dbReference>
<proteinExistence type="predicted"/>
<organism evidence="1 2">
    <name type="scientific">Oceanobacillus indicireducens</name>
    <dbReference type="NCBI Taxonomy" id="1004261"/>
    <lineage>
        <taxon>Bacteria</taxon>
        <taxon>Bacillati</taxon>
        <taxon>Bacillota</taxon>
        <taxon>Bacilli</taxon>
        <taxon>Bacillales</taxon>
        <taxon>Bacillaceae</taxon>
        <taxon>Oceanobacillus</taxon>
    </lineage>
</organism>
<reference evidence="1" key="2">
    <citation type="submission" date="2020-09" db="EMBL/GenBank/DDBJ databases">
        <authorList>
            <person name="Sun Q."/>
            <person name="Ohkuma M."/>
        </authorList>
    </citation>
    <scope>NUCLEOTIDE SEQUENCE</scope>
    <source>
        <strain evidence="1">JCM 17251</strain>
    </source>
</reference>
<gene>
    <name evidence="1" type="ORF">GCM10007971_26820</name>
</gene>
<dbReference type="Pfam" id="PF09491">
    <property type="entry name" value="RE_AlwI"/>
    <property type="match status" value="1"/>
</dbReference>
<evidence type="ECO:0000313" key="1">
    <source>
        <dbReference type="EMBL" id="GGN61616.1"/>
    </source>
</evidence>
<accession>A0A917Y0I2</accession>
<dbReference type="AlphaFoldDB" id="A0A917Y0I2"/>
<keyword evidence="2" id="KW-1185">Reference proteome</keyword>
<reference evidence="1" key="1">
    <citation type="journal article" date="2014" name="Int. J. Syst. Evol. Microbiol.">
        <title>Complete genome sequence of Corynebacterium casei LMG S-19264T (=DSM 44701T), isolated from a smear-ripened cheese.</title>
        <authorList>
            <consortium name="US DOE Joint Genome Institute (JGI-PGF)"/>
            <person name="Walter F."/>
            <person name="Albersmeier A."/>
            <person name="Kalinowski J."/>
            <person name="Ruckert C."/>
        </authorList>
    </citation>
    <scope>NUCLEOTIDE SEQUENCE</scope>
    <source>
        <strain evidence="1">JCM 17251</strain>
    </source>
</reference>
<sequence length="212" mass="24044">MASPWHFGNTTVRNPVRIRDGLIVMKNPTLNGNLIGKNQESLLAYELNKAGVIKLGTKPDFFGRKWRACFSQLGFITHKFKRNLRSGEMDPKIHEVVKENPQLGLTGLPYELTPSGLRMIEAESVQEQQECMLRALLAYQIPSVVEPKNGDKPFKPFIFILQVLEKLYSLAEPLGLSSVEMGIVQSYRDHSEIDSVIEDIVKHRKERDKAVV</sequence>
<protein>
    <submittedName>
        <fullName evidence="1">Uncharacterized protein</fullName>
    </submittedName>
</protein>
<evidence type="ECO:0000313" key="2">
    <source>
        <dbReference type="Proteomes" id="UP000624041"/>
    </source>
</evidence>
<dbReference type="RefSeq" id="WP_188858148.1">
    <property type="nucleotide sequence ID" value="NZ_BMOS01000020.1"/>
</dbReference>
<comment type="caution">
    <text evidence="1">The sequence shown here is derived from an EMBL/GenBank/DDBJ whole genome shotgun (WGS) entry which is preliminary data.</text>
</comment>
<name>A0A917Y0I2_9BACI</name>
<dbReference type="EMBL" id="BMOS01000020">
    <property type="protein sequence ID" value="GGN61616.1"/>
    <property type="molecule type" value="Genomic_DNA"/>
</dbReference>
<dbReference type="InterPro" id="IPR018573">
    <property type="entry name" value="Restrct_endonuc_II_AlwI"/>
</dbReference>